<dbReference type="PANTHER" id="PTHR14226:SF78">
    <property type="entry name" value="SLR0060 PROTEIN"/>
    <property type="match status" value="1"/>
</dbReference>
<dbReference type="InterPro" id="IPR016035">
    <property type="entry name" value="Acyl_Trfase/lysoPLipase"/>
</dbReference>
<dbReference type="EMBL" id="JBAWKC010000003">
    <property type="protein sequence ID" value="MFH6769070.1"/>
    <property type="molecule type" value="Genomic_DNA"/>
</dbReference>
<feature type="short sequence motif" description="DGA/G" evidence="4">
    <location>
        <begin position="150"/>
        <end position="152"/>
    </location>
</feature>
<dbReference type="Proteomes" id="UP001610104">
    <property type="component" value="Unassembled WGS sequence"/>
</dbReference>
<feature type="active site" description="Proton acceptor" evidence="4">
    <location>
        <position position="150"/>
    </location>
</feature>
<evidence type="ECO:0000256" key="3">
    <source>
        <dbReference type="ARBA" id="ARBA00023098"/>
    </source>
</evidence>
<keyword evidence="7" id="KW-1185">Reference proteome</keyword>
<accession>A0ABW7MR04</accession>
<evidence type="ECO:0000256" key="2">
    <source>
        <dbReference type="ARBA" id="ARBA00022963"/>
    </source>
</evidence>
<feature type="short sequence motif" description="GXGXXG" evidence="4">
    <location>
        <begin position="9"/>
        <end position="14"/>
    </location>
</feature>
<feature type="short sequence motif" description="GXSXG" evidence="4">
    <location>
        <begin position="36"/>
        <end position="40"/>
    </location>
</feature>
<evidence type="ECO:0000256" key="1">
    <source>
        <dbReference type="ARBA" id="ARBA00022801"/>
    </source>
</evidence>
<proteinExistence type="predicted"/>
<reference evidence="6 7" key="1">
    <citation type="submission" date="2024-02" db="EMBL/GenBank/DDBJ databases">
        <title>A Gaetbulibacter species isolated from tidal flats and genomic insights of their niches.</title>
        <authorList>
            <person name="Ye Y."/>
        </authorList>
    </citation>
    <scope>NUCLEOTIDE SEQUENCE [LARGE SCALE GENOMIC DNA]</scope>
    <source>
        <strain evidence="6 7">KEM-8</strain>
    </source>
</reference>
<organism evidence="6 7">
    <name type="scientific">Gaetbulibacter aquiaggeris</name>
    <dbReference type="NCBI Taxonomy" id="1735373"/>
    <lineage>
        <taxon>Bacteria</taxon>
        <taxon>Pseudomonadati</taxon>
        <taxon>Bacteroidota</taxon>
        <taxon>Flavobacteriia</taxon>
        <taxon>Flavobacteriales</taxon>
        <taxon>Flavobacteriaceae</taxon>
        <taxon>Gaetbulibacter</taxon>
    </lineage>
</organism>
<protein>
    <submittedName>
        <fullName evidence="6">Patatin-like phospholipase family protein</fullName>
    </submittedName>
</protein>
<sequence>MKIGLVLSGGGMRGAAHIGAIKALEEYNIFPTHIAGTSAGAIVGAFYAYGYPWEDILKFFKEINILDIKKFALNKPGFIDTEKFYSDFKKYIKEDDFSCLKKELSITSTNILNGKLEVFSQGELIRPILASAAIPGVFTPVKLNGNYYIDGGSINNFPVELLKPKCDKIIGVYVNNLDSINFKDLKYSHNVIERAYSIKSIREDQKKFDDCDLVVAPNGLGKYGVFDKKHVEKIFLIGYEAAKDAMAANKDFRVNHF</sequence>
<dbReference type="CDD" id="cd07205">
    <property type="entry name" value="Pat_PNPLA6_PNPLA7_NTE1_like"/>
    <property type="match status" value="1"/>
</dbReference>
<dbReference type="InterPro" id="IPR050301">
    <property type="entry name" value="NTE"/>
</dbReference>
<keyword evidence="1 4" id="KW-0378">Hydrolase</keyword>
<evidence type="ECO:0000259" key="5">
    <source>
        <dbReference type="PROSITE" id="PS51635"/>
    </source>
</evidence>
<feature type="active site" description="Nucleophile" evidence="4">
    <location>
        <position position="38"/>
    </location>
</feature>
<gene>
    <name evidence="6" type="ORF">V8G56_10020</name>
</gene>
<keyword evidence="2 4" id="KW-0442">Lipid degradation</keyword>
<evidence type="ECO:0000313" key="7">
    <source>
        <dbReference type="Proteomes" id="UP001610104"/>
    </source>
</evidence>
<dbReference type="Pfam" id="PF01734">
    <property type="entry name" value="Patatin"/>
    <property type="match status" value="1"/>
</dbReference>
<comment type="caution">
    <text evidence="6">The sequence shown here is derived from an EMBL/GenBank/DDBJ whole genome shotgun (WGS) entry which is preliminary data.</text>
</comment>
<feature type="domain" description="PNPLA" evidence="5">
    <location>
        <begin position="5"/>
        <end position="163"/>
    </location>
</feature>
<dbReference type="Gene3D" id="3.40.1090.10">
    <property type="entry name" value="Cytosolic phospholipase A2 catalytic domain"/>
    <property type="match status" value="1"/>
</dbReference>
<evidence type="ECO:0000313" key="6">
    <source>
        <dbReference type="EMBL" id="MFH6769070.1"/>
    </source>
</evidence>
<dbReference type="SUPFAM" id="SSF52151">
    <property type="entry name" value="FabD/lysophospholipase-like"/>
    <property type="match status" value="1"/>
</dbReference>
<keyword evidence="3 4" id="KW-0443">Lipid metabolism</keyword>
<name>A0ABW7MR04_9FLAO</name>
<dbReference type="RefSeq" id="WP_395438315.1">
    <property type="nucleotide sequence ID" value="NZ_JBAWKC010000003.1"/>
</dbReference>
<dbReference type="InterPro" id="IPR002641">
    <property type="entry name" value="PNPLA_dom"/>
</dbReference>
<dbReference type="PROSITE" id="PS51635">
    <property type="entry name" value="PNPLA"/>
    <property type="match status" value="1"/>
</dbReference>
<dbReference type="PANTHER" id="PTHR14226">
    <property type="entry name" value="NEUROPATHY TARGET ESTERASE/SWISS CHEESE D.MELANOGASTER"/>
    <property type="match status" value="1"/>
</dbReference>
<evidence type="ECO:0000256" key="4">
    <source>
        <dbReference type="PROSITE-ProRule" id="PRU01161"/>
    </source>
</evidence>